<comment type="caution">
    <text evidence="1">The sequence shown here is derived from an EMBL/GenBank/DDBJ whole genome shotgun (WGS) entry which is preliminary data.</text>
</comment>
<evidence type="ECO:0000313" key="2">
    <source>
        <dbReference type="Proteomes" id="UP000198211"/>
    </source>
</evidence>
<dbReference type="AlphaFoldDB" id="A0A225W9F9"/>
<evidence type="ECO:0000313" key="1">
    <source>
        <dbReference type="EMBL" id="OWZ14371.1"/>
    </source>
</evidence>
<organism evidence="1 2">
    <name type="scientific">Phytophthora megakarya</name>
    <dbReference type="NCBI Taxonomy" id="4795"/>
    <lineage>
        <taxon>Eukaryota</taxon>
        <taxon>Sar</taxon>
        <taxon>Stramenopiles</taxon>
        <taxon>Oomycota</taxon>
        <taxon>Peronosporomycetes</taxon>
        <taxon>Peronosporales</taxon>
        <taxon>Peronosporaceae</taxon>
        <taxon>Phytophthora</taxon>
    </lineage>
</organism>
<protein>
    <submittedName>
        <fullName evidence="1">Uncharacterized protein</fullName>
    </submittedName>
</protein>
<keyword evidence="2" id="KW-1185">Reference proteome</keyword>
<dbReference type="EMBL" id="NBNE01001352">
    <property type="protein sequence ID" value="OWZ14371.1"/>
    <property type="molecule type" value="Genomic_DNA"/>
</dbReference>
<reference evidence="2" key="1">
    <citation type="submission" date="2017-03" db="EMBL/GenBank/DDBJ databases">
        <title>Phytopthora megakarya and P. palmivora, two closely related causual agents of cacao black pod achieved similar genome size and gene model numbers by different mechanisms.</title>
        <authorList>
            <person name="Ali S."/>
            <person name="Shao J."/>
            <person name="Larry D.J."/>
            <person name="Kronmiller B."/>
            <person name="Shen D."/>
            <person name="Strem M.D."/>
            <person name="Melnick R.L."/>
            <person name="Guiltinan M.J."/>
            <person name="Tyler B.M."/>
            <person name="Meinhardt L.W."/>
            <person name="Bailey B.A."/>
        </authorList>
    </citation>
    <scope>NUCLEOTIDE SEQUENCE [LARGE SCALE GENOMIC DNA]</scope>
    <source>
        <strain evidence="2">zdho120</strain>
    </source>
</reference>
<accession>A0A225W9F9</accession>
<dbReference type="OrthoDB" id="90030at2759"/>
<gene>
    <name evidence="1" type="ORF">PHMEG_00012158</name>
</gene>
<sequence length="65" mass="7485">MASVDWEDLTRQVTEIQRNTVSTRSRAVYQNSYCRFISWVVLYKPLLLRASETCQASPSNNSENA</sequence>
<proteinExistence type="predicted"/>
<name>A0A225W9F9_9STRA</name>
<dbReference type="Proteomes" id="UP000198211">
    <property type="component" value="Unassembled WGS sequence"/>
</dbReference>